<evidence type="ECO:0000313" key="2">
    <source>
        <dbReference type="Proteomes" id="UP000051260"/>
    </source>
</evidence>
<accession>A0A0P1ILI1</accession>
<reference evidence="2" key="1">
    <citation type="submission" date="2015-09" db="EMBL/GenBank/DDBJ databases">
        <authorList>
            <person name="Rodrigo-Torres L."/>
            <person name="Arahal D.R."/>
        </authorList>
    </citation>
    <scope>NUCLEOTIDE SEQUENCE [LARGE SCALE GENOMIC DNA]</scope>
    <source>
        <strain evidence="2">CECT 5091</strain>
    </source>
</reference>
<evidence type="ECO:0008006" key="3">
    <source>
        <dbReference type="Google" id="ProtNLM"/>
    </source>
</evidence>
<sequence length="505" mass="57316">MEETYAGKTLDAFPITNPHYSKLLDVHRYSEHPNVTHLTKQVWARCYGEPESSSPKKGGVRPKANSLTQLRAILLDLYVAWDADPELSIGVAMSNTAWITDSRYNKIGLSRLAPKVIHRLHEVGYISLAAGSYAGPGASTNRTTRIRAAEPLRQMFREAKFGPQHILTHPGKECILMRSSEKSERSIEYKDTPATEQMRADLMKYNRLLLRTFIDIPDQEDTFIERPIKSGVRAGEITRVPICGFDNFVHRVFNRNDWSCGGRFYGGWWQLVGSEVRKRIHINDEPTVEVDYQALHVAVLAAKREVKLEGDPYELGDNLLPDLDTVQQRKLVKLLILMALNAKNERSAYSAFRDASPVGSVAKSMKNAELRLVLDAAIKKHPFLEDDLCADRGISLMNTDSLMASMVIRHFTRQRIPVLCIHDSFLIGYSYAQRLKTTMTLAAMRVLGCPVALSNNYLGLDEVERRTPSLVDDYMDMRYLPRSHAYRVRQRIFNERIAYLDSLGG</sequence>
<name>A0A0P1ILI1_9RHOB</name>
<dbReference type="OrthoDB" id="7059994at2"/>
<dbReference type="Proteomes" id="UP000051260">
    <property type="component" value="Unassembled WGS sequence"/>
</dbReference>
<dbReference type="EMBL" id="CYUD01000001">
    <property type="protein sequence ID" value="CUJ83030.1"/>
    <property type="molecule type" value="Genomic_DNA"/>
</dbReference>
<gene>
    <name evidence="1" type="ORF">RUE5091_00061</name>
</gene>
<evidence type="ECO:0000313" key="1">
    <source>
        <dbReference type="EMBL" id="CUJ83030.1"/>
    </source>
</evidence>
<organism evidence="1 2">
    <name type="scientific">Ruegeria denitrificans</name>
    <dbReference type="NCBI Taxonomy" id="1715692"/>
    <lineage>
        <taxon>Bacteria</taxon>
        <taxon>Pseudomonadati</taxon>
        <taxon>Pseudomonadota</taxon>
        <taxon>Alphaproteobacteria</taxon>
        <taxon>Rhodobacterales</taxon>
        <taxon>Roseobacteraceae</taxon>
        <taxon>Ruegeria</taxon>
    </lineage>
</organism>
<protein>
    <recommendedName>
        <fullName evidence="3">DNA-directed RNA polymerase</fullName>
    </recommendedName>
</protein>
<keyword evidence="2" id="KW-1185">Reference proteome</keyword>
<dbReference type="STRING" id="1715692.RUE5091_00061"/>
<dbReference type="RefSeq" id="WP_058279895.1">
    <property type="nucleotide sequence ID" value="NZ_CYUD01000001.1"/>
</dbReference>
<dbReference type="AlphaFoldDB" id="A0A0P1ILI1"/>
<proteinExistence type="predicted"/>